<evidence type="ECO:0000313" key="1">
    <source>
        <dbReference type="Proteomes" id="UP000095286"/>
    </source>
</evidence>
<protein>
    <submittedName>
        <fullName evidence="2">Methyltranfer_dom domain-containing protein</fullName>
    </submittedName>
</protein>
<name>A0AC35U8B3_9BILA</name>
<proteinExistence type="predicted"/>
<organism evidence="1 2">
    <name type="scientific">Rhabditophanes sp. KR3021</name>
    <dbReference type="NCBI Taxonomy" id="114890"/>
    <lineage>
        <taxon>Eukaryota</taxon>
        <taxon>Metazoa</taxon>
        <taxon>Ecdysozoa</taxon>
        <taxon>Nematoda</taxon>
        <taxon>Chromadorea</taxon>
        <taxon>Rhabditida</taxon>
        <taxon>Tylenchina</taxon>
        <taxon>Panagrolaimomorpha</taxon>
        <taxon>Strongyloidoidea</taxon>
        <taxon>Alloionematidae</taxon>
        <taxon>Rhabditophanes</taxon>
    </lineage>
</organism>
<evidence type="ECO:0000313" key="2">
    <source>
        <dbReference type="WBParaSite" id="RSKR_0000909625.1"/>
    </source>
</evidence>
<dbReference type="WBParaSite" id="RSKR_0000909625.1">
    <property type="protein sequence ID" value="RSKR_0000909625.1"/>
    <property type="gene ID" value="RSKR_0000909625"/>
</dbReference>
<sequence length="401" mass="46375">MEEYLTKYDFLYKGSNTKFLSDKQYDWFPEEWSDFFRDNNLDFNELKGLLLSNQIECPQTLVDFIQKSRQLTELKDTTESTPRISKENNKINYKKQAELYGMSSIVSKLCIKHNIKRVVDVGCGVGHLLRAIQCHLPNLEYIGIECDTILCEKATNNSNGVHSNIKFVKLRIDLTTDPKVVEGIFCPENGATAIISLHGCGDLQQTLFDIYLSLPKEKNPLIVSVGCCYHKMVNHIPVFVNNSVWSVQALRLACQERLSYFRLMSQDDHQRRKVQFINRAKIECLFEFLSIDRTLMKRNVVRKLKFENIDTREKLFSLLKVGNVDELDKIVVDIQNVNNANEYLVEPFNFLQFLMQGVLETKLLTDRIKYLQQKDAAVVCTFGTICDSTISPRNMAIICYR</sequence>
<accession>A0AC35U8B3</accession>
<dbReference type="Proteomes" id="UP000095286">
    <property type="component" value="Unplaced"/>
</dbReference>
<reference evidence="2" key="1">
    <citation type="submission" date="2016-11" db="UniProtKB">
        <authorList>
            <consortium name="WormBaseParasite"/>
        </authorList>
    </citation>
    <scope>IDENTIFICATION</scope>
    <source>
        <strain evidence="2">KR3021</strain>
    </source>
</reference>